<evidence type="ECO:0000259" key="2">
    <source>
        <dbReference type="Pfam" id="PF09917"/>
    </source>
</evidence>
<feature type="signal peptide" evidence="1">
    <location>
        <begin position="1"/>
        <end position="28"/>
    </location>
</feature>
<evidence type="ECO:0000256" key="1">
    <source>
        <dbReference type="SAM" id="SignalP"/>
    </source>
</evidence>
<organism evidence="3 4">
    <name type="scientific">Fulvimarina uroteuthidis</name>
    <dbReference type="NCBI Taxonomy" id="3098149"/>
    <lineage>
        <taxon>Bacteria</taxon>
        <taxon>Pseudomonadati</taxon>
        <taxon>Pseudomonadota</taxon>
        <taxon>Alphaproteobacteria</taxon>
        <taxon>Hyphomicrobiales</taxon>
        <taxon>Aurantimonadaceae</taxon>
        <taxon>Fulvimarina</taxon>
    </lineage>
</organism>
<dbReference type="PANTHER" id="PTHR36919">
    <property type="entry name" value="BLR1215 PROTEIN"/>
    <property type="match status" value="1"/>
</dbReference>
<feature type="chain" id="PRO_5047180487" evidence="1">
    <location>
        <begin position="29"/>
        <end position="125"/>
    </location>
</feature>
<dbReference type="Pfam" id="PF09917">
    <property type="entry name" value="DUF2147"/>
    <property type="match status" value="1"/>
</dbReference>
<sequence>MSQFVSPSRRRSARIGLALAALLFSAGAGQPQSGLVGTWTTSDGGTIAIESCGSGYCAVVASGPYKGAAVAEVSGTGPTFDGRVHDPINGKSYPGSLTLNGQQIALKGCIMEVFCKTVQNWNRAG</sequence>
<name>A0ABU5I5P3_9HYPH</name>
<feature type="domain" description="DUF2147" evidence="2">
    <location>
        <begin position="80"/>
        <end position="123"/>
    </location>
</feature>
<comment type="caution">
    <text evidence="3">The sequence shown here is derived from an EMBL/GenBank/DDBJ whole genome shotgun (WGS) entry which is preliminary data.</text>
</comment>
<proteinExistence type="predicted"/>
<evidence type="ECO:0000313" key="3">
    <source>
        <dbReference type="EMBL" id="MDY8110440.1"/>
    </source>
</evidence>
<evidence type="ECO:0000313" key="4">
    <source>
        <dbReference type="Proteomes" id="UP001294412"/>
    </source>
</evidence>
<protein>
    <submittedName>
        <fullName evidence="3">DUF2147 domain-containing protein</fullName>
    </submittedName>
</protein>
<keyword evidence="1" id="KW-0732">Signal</keyword>
<keyword evidence="4" id="KW-1185">Reference proteome</keyword>
<dbReference type="RefSeq" id="WP_322188033.1">
    <property type="nucleotide sequence ID" value="NZ_JAXLPB010000005.1"/>
</dbReference>
<dbReference type="EMBL" id="JAXLPB010000005">
    <property type="protein sequence ID" value="MDY8110440.1"/>
    <property type="molecule type" value="Genomic_DNA"/>
</dbReference>
<reference evidence="3 4" key="1">
    <citation type="submission" date="2023-12" db="EMBL/GenBank/DDBJ databases">
        <title>Description of Novel Strain Fulvimarina sp. 2208YS6-2-32 isolated from Uroteuthis (Photololigo) edulis.</title>
        <authorList>
            <person name="Park J.-S."/>
        </authorList>
    </citation>
    <scope>NUCLEOTIDE SEQUENCE [LARGE SCALE GENOMIC DNA]</scope>
    <source>
        <strain evidence="3 4">2208YS6-2-32</strain>
    </source>
</reference>
<accession>A0ABU5I5P3</accession>
<gene>
    <name evidence="3" type="ORF">U0C82_14960</name>
</gene>
<dbReference type="InterPro" id="IPR019223">
    <property type="entry name" value="DUF2147"/>
</dbReference>
<dbReference type="Proteomes" id="UP001294412">
    <property type="component" value="Unassembled WGS sequence"/>
</dbReference>
<dbReference type="PANTHER" id="PTHR36919:SF2">
    <property type="entry name" value="BLL6627 PROTEIN"/>
    <property type="match status" value="1"/>
</dbReference>